<protein>
    <recommendedName>
        <fullName evidence="1">T6SS immunity protein Tdi1 C-terminal domain-containing protein</fullName>
    </recommendedName>
</protein>
<accession>A0ABN3UDP5</accession>
<dbReference type="Proteomes" id="UP001501326">
    <property type="component" value="Unassembled WGS sequence"/>
</dbReference>
<dbReference type="Pfam" id="PF08906">
    <property type="entry name" value="T6SS_Tdi1_C"/>
    <property type="match status" value="1"/>
</dbReference>
<sequence>MDLTKEFSADEYAGALESWDWLDLTGAVPVLATLFGDIILQVPQGFAFLDTVEGALTVAWPDRDSVEVSLQTQDGQDRYLMGELALAAAEQGIVPGPEQVLSFTHPPVLGGALTVDNLEVQDFVVATNIAGQIHQQVLDLPPGTPIAGVAIEG</sequence>
<comment type="caution">
    <text evidence="2">The sequence shown here is derived from an EMBL/GenBank/DDBJ whole genome shotgun (WGS) entry which is preliminary data.</text>
</comment>
<proteinExistence type="predicted"/>
<dbReference type="InterPro" id="IPR015002">
    <property type="entry name" value="T6SS_Tdi1_C"/>
</dbReference>
<reference evidence="2 3" key="1">
    <citation type="journal article" date="2019" name="Int. J. Syst. Evol. Microbiol.">
        <title>The Global Catalogue of Microorganisms (GCM) 10K type strain sequencing project: providing services to taxonomists for standard genome sequencing and annotation.</title>
        <authorList>
            <consortium name="The Broad Institute Genomics Platform"/>
            <consortium name="The Broad Institute Genome Sequencing Center for Infectious Disease"/>
            <person name="Wu L."/>
            <person name="Ma J."/>
        </authorList>
    </citation>
    <scope>NUCLEOTIDE SEQUENCE [LARGE SCALE GENOMIC DNA]</scope>
    <source>
        <strain evidence="2 3">JCM 16378</strain>
    </source>
</reference>
<keyword evidence="3" id="KW-1185">Reference proteome</keyword>
<dbReference type="EMBL" id="BAAARN010000001">
    <property type="protein sequence ID" value="GAA2730884.1"/>
    <property type="molecule type" value="Genomic_DNA"/>
</dbReference>
<evidence type="ECO:0000259" key="1">
    <source>
        <dbReference type="Pfam" id="PF08906"/>
    </source>
</evidence>
<dbReference type="RefSeq" id="WP_344189621.1">
    <property type="nucleotide sequence ID" value="NZ_BAAARN010000001.1"/>
</dbReference>
<feature type="domain" description="T6SS immunity protein Tdi1 C-terminal" evidence="1">
    <location>
        <begin position="70"/>
        <end position="134"/>
    </location>
</feature>
<organism evidence="2 3">
    <name type="scientific">Pedococcus aerophilus</name>
    <dbReference type="NCBI Taxonomy" id="436356"/>
    <lineage>
        <taxon>Bacteria</taxon>
        <taxon>Bacillati</taxon>
        <taxon>Actinomycetota</taxon>
        <taxon>Actinomycetes</taxon>
        <taxon>Micrococcales</taxon>
        <taxon>Intrasporangiaceae</taxon>
        <taxon>Pedococcus</taxon>
    </lineage>
</organism>
<gene>
    <name evidence="2" type="ORF">GCM10009867_03270</name>
</gene>
<evidence type="ECO:0000313" key="3">
    <source>
        <dbReference type="Proteomes" id="UP001501326"/>
    </source>
</evidence>
<evidence type="ECO:0000313" key="2">
    <source>
        <dbReference type="EMBL" id="GAA2730884.1"/>
    </source>
</evidence>
<name>A0ABN3UDP5_9MICO</name>